<name>A0ABC8U681_9AQUA</name>
<proteinExistence type="predicted"/>
<dbReference type="PANTHER" id="PTHR47926">
    <property type="entry name" value="PENTATRICOPEPTIDE REPEAT-CONTAINING PROTEIN"/>
    <property type="match status" value="1"/>
</dbReference>
<dbReference type="Proteomes" id="UP001642360">
    <property type="component" value="Unassembled WGS sequence"/>
</dbReference>
<gene>
    <name evidence="3" type="ORF">ILEXP_LOCUS47145</name>
</gene>
<evidence type="ECO:0000256" key="2">
    <source>
        <dbReference type="PROSITE-ProRule" id="PRU00708"/>
    </source>
</evidence>
<evidence type="ECO:0008006" key="5">
    <source>
        <dbReference type="Google" id="ProtNLM"/>
    </source>
</evidence>
<feature type="repeat" description="PPR" evidence="2">
    <location>
        <begin position="329"/>
        <end position="363"/>
    </location>
</feature>
<dbReference type="InterPro" id="IPR002885">
    <property type="entry name" value="PPR_rpt"/>
</dbReference>
<keyword evidence="4" id="KW-1185">Reference proteome</keyword>
<feature type="repeat" description="PPR" evidence="2">
    <location>
        <begin position="125"/>
        <end position="159"/>
    </location>
</feature>
<dbReference type="Gene3D" id="1.25.40.10">
    <property type="entry name" value="Tetratricopeptide repeat domain"/>
    <property type="match status" value="4"/>
</dbReference>
<reference evidence="3 4" key="1">
    <citation type="submission" date="2024-02" db="EMBL/GenBank/DDBJ databases">
        <authorList>
            <person name="Vignale AGUSTIN F."/>
            <person name="Sosa J E."/>
            <person name="Modenutti C."/>
        </authorList>
    </citation>
    <scope>NUCLEOTIDE SEQUENCE [LARGE SCALE GENOMIC DNA]</scope>
</reference>
<dbReference type="Pfam" id="PF01535">
    <property type="entry name" value="PPR"/>
    <property type="match status" value="4"/>
</dbReference>
<evidence type="ECO:0000313" key="4">
    <source>
        <dbReference type="Proteomes" id="UP001642360"/>
    </source>
</evidence>
<dbReference type="AlphaFoldDB" id="A0ABC8U681"/>
<dbReference type="NCBIfam" id="TIGR00756">
    <property type="entry name" value="PPR"/>
    <property type="match status" value="1"/>
</dbReference>
<dbReference type="InterPro" id="IPR046960">
    <property type="entry name" value="PPR_At4g14850-like_plant"/>
</dbReference>
<keyword evidence="1" id="KW-0677">Repeat</keyword>
<organism evidence="3 4">
    <name type="scientific">Ilex paraguariensis</name>
    <name type="common">yerba mate</name>
    <dbReference type="NCBI Taxonomy" id="185542"/>
    <lineage>
        <taxon>Eukaryota</taxon>
        <taxon>Viridiplantae</taxon>
        <taxon>Streptophyta</taxon>
        <taxon>Embryophyta</taxon>
        <taxon>Tracheophyta</taxon>
        <taxon>Spermatophyta</taxon>
        <taxon>Magnoliopsida</taxon>
        <taxon>eudicotyledons</taxon>
        <taxon>Gunneridae</taxon>
        <taxon>Pentapetalae</taxon>
        <taxon>asterids</taxon>
        <taxon>campanulids</taxon>
        <taxon>Aquifoliales</taxon>
        <taxon>Aquifoliaceae</taxon>
        <taxon>Ilex</taxon>
    </lineage>
</organism>
<accession>A0ABC8U681</accession>
<dbReference type="PANTHER" id="PTHR47926:SF347">
    <property type="entry name" value="PENTATRICOPEPTIDE REPEAT-CONTAINING PROTEIN"/>
    <property type="match status" value="1"/>
</dbReference>
<feature type="repeat" description="PPR" evidence="2">
    <location>
        <begin position="47"/>
        <end position="81"/>
    </location>
</feature>
<dbReference type="EMBL" id="CAUOFW020007013">
    <property type="protein sequence ID" value="CAK9177265.1"/>
    <property type="molecule type" value="Genomic_DNA"/>
</dbReference>
<evidence type="ECO:0000256" key="1">
    <source>
        <dbReference type="ARBA" id="ARBA00022737"/>
    </source>
</evidence>
<sequence>MDRSGLQPNEFGFSVALKACRTMHDFVMGDVKNAQKFFEGILLCRSSEALWNKLLDGYAQTCDVEEAFRLFHRMAYSSSSPNIKIMLQVGFEGVTFECEALADTYGKFGLLADACNLFWNLEERDNVAWCALLAGFLQNGEAEQGLNLFIEFLSDGAKPDPFSFAIVFSLCAKSDIEGIGPQVHCSFIKYGFALDSFLGSALIDMYENSGIIWDAYMCFTEVKNKNQICFSAMINNLVFCSINEMTLELFCQMMKLELAPRIPSLSYIVRACADLLMLREGKSLHAYVLKNFNDSDSYSCIENALIELYAECGVVDDAKMVFKVMTMPNEFSWTTVILGCCQMGRFSEALRQCSDMFFAPVIAKLSHFTVVPILQA</sequence>
<dbReference type="PROSITE" id="PS51375">
    <property type="entry name" value="PPR"/>
    <property type="match status" value="3"/>
</dbReference>
<comment type="caution">
    <text evidence="3">The sequence shown here is derived from an EMBL/GenBank/DDBJ whole genome shotgun (WGS) entry which is preliminary data.</text>
</comment>
<protein>
    <recommendedName>
        <fullName evidence="5">Pentatricopeptide repeat-containing protein</fullName>
    </recommendedName>
</protein>
<evidence type="ECO:0000313" key="3">
    <source>
        <dbReference type="EMBL" id="CAK9177265.1"/>
    </source>
</evidence>
<dbReference type="InterPro" id="IPR011990">
    <property type="entry name" value="TPR-like_helical_dom_sf"/>
</dbReference>